<dbReference type="EMBL" id="FNRF01000002">
    <property type="protein sequence ID" value="SEA39783.1"/>
    <property type="molecule type" value="Genomic_DNA"/>
</dbReference>
<dbReference type="PROSITE" id="PS51257">
    <property type="entry name" value="PROKAR_LIPOPROTEIN"/>
    <property type="match status" value="1"/>
</dbReference>
<proteinExistence type="predicted"/>
<organism evidence="2 3">
    <name type="scientific">Xylanibacter ruminicola</name>
    <name type="common">Prevotella ruminicola</name>
    <dbReference type="NCBI Taxonomy" id="839"/>
    <lineage>
        <taxon>Bacteria</taxon>
        <taxon>Pseudomonadati</taxon>
        <taxon>Bacteroidota</taxon>
        <taxon>Bacteroidia</taxon>
        <taxon>Bacteroidales</taxon>
        <taxon>Prevotellaceae</taxon>
        <taxon>Xylanibacter</taxon>
    </lineage>
</organism>
<keyword evidence="1" id="KW-0732">Signal</keyword>
<dbReference type="RefSeq" id="WP_074760801.1">
    <property type="nucleotide sequence ID" value="NZ_FNRF01000002.1"/>
</dbReference>
<name>A0A1H4AV79_XYLRU</name>
<dbReference type="OrthoDB" id="1086412at2"/>
<gene>
    <name evidence="2" type="ORF">SAMN05216462_1381</name>
</gene>
<feature type="chain" id="PRO_5010179766" description="Lipoprotein" evidence="1">
    <location>
        <begin position="22"/>
        <end position="122"/>
    </location>
</feature>
<evidence type="ECO:0000256" key="1">
    <source>
        <dbReference type="SAM" id="SignalP"/>
    </source>
</evidence>
<dbReference type="Proteomes" id="UP000182257">
    <property type="component" value="Unassembled WGS sequence"/>
</dbReference>
<protein>
    <recommendedName>
        <fullName evidence="4">Lipoprotein</fullName>
    </recommendedName>
</protein>
<reference evidence="2 3" key="1">
    <citation type="submission" date="2016-10" db="EMBL/GenBank/DDBJ databases">
        <authorList>
            <person name="de Groot N.N."/>
        </authorList>
    </citation>
    <scope>NUCLEOTIDE SEQUENCE [LARGE SCALE GENOMIC DNA]</scope>
    <source>
        <strain evidence="2 3">D31d</strain>
    </source>
</reference>
<evidence type="ECO:0000313" key="3">
    <source>
        <dbReference type="Proteomes" id="UP000182257"/>
    </source>
</evidence>
<sequence>MMHTRAYIINITLCLGGLLFASCGKQYTAEQTVKDFVAQNMQDGVETSGVDFADLGTTRHINDTLVAKMRNNGAPLFKSGIQYAKAPAGDLFYLRMRYLYQGDTLQNTFYLDSTLTQVVAFK</sequence>
<accession>A0A1H4AV79</accession>
<evidence type="ECO:0000313" key="2">
    <source>
        <dbReference type="EMBL" id="SEA39783.1"/>
    </source>
</evidence>
<evidence type="ECO:0008006" key="4">
    <source>
        <dbReference type="Google" id="ProtNLM"/>
    </source>
</evidence>
<feature type="signal peptide" evidence="1">
    <location>
        <begin position="1"/>
        <end position="21"/>
    </location>
</feature>
<dbReference type="AlphaFoldDB" id="A0A1H4AV79"/>